<feature type="domain" description="C2H2-type" evidence="2">
    <location>
        <begin position="118"/>
        <end position="142"/>
    </location>
</feature>
<feature type="domain" description="U1-type" evidence="3">
    <location>
        <begin position="164"/>
        <end position="198"/>
    </location>
</feature>
<dbReference type="InterPro" id="IPR036236">
    <property type="entry name" value="Znf_C2H2_sf"/>
</dbReference>
<dbReference type="SMART" id="SM00451">
    <property type="entry name" value="ZnF_U1"/>
    <property type="match status" value="3"/>
</dbReference>
<dbReference type="Proteomes" id="UP000235145">
    <property type="component" value="Unassembled WGS sequence"/>
</dbReference>
<dbReference type="GO" id="GO:0003676">
    <property type="term" value="F:nucleic acid binding"/>
    <property type="evidence" value="ECO:0007669"/>
    <property type="project" value="InterPro"/>
</dbReference>
<dbReference type="InterPro" id="IPR003604">
    <property type="entry name" value="Matrin/U1-like-C_Znf_C2H2"/>
</dbReference>
<evidence type="ECO:0000259" key="2">
    <source>
        <dbReference type="SMART" id="SM00355"/>
    </source>
</evidence>
<evidence type="ECO:0000256" key="1">
    <source>
        <dbReference type="SAM" id="MobiDB-lite"/>
    </source>
</evidence>
<sequence>MREVIQRELEKEMIREKIIAEEVERFNGLEAEVRRELMMGREMMAKKSGNGFPSSFMAGLQHGESNDITTSLLKVGMGNLNLYGVTPPESKLKPPPPSFPAAGRSSELKSCSSKKMEWRCSICKISVSSERGLLEHLAGQKHNVKAASIVIKNSPKIDQSLNNKMEWRCPICEVSAPCERGLQDHLAGKKHQANVTALRSDNTEKAMKFVENSSEFVPNDSKEDKKTPPPSLPALAGSSEPLKKKMEWRCPICKVSSSSEIDLQKHLAGKKHKAKVAIMRKGKTF</sequence>
<proteinExistence type="predicted"/>
<dbReference type="PANTHER" id="PTHR47487">
    <property type="entry name" value="OS06G0651300 PROTEIN-RELATED"/>
    <property type="match status" value="1"/>
</dbReference>
<accession>A0A9R1X6G7</accession>
<evidence type="ECO:0000259" key="3">
    <source>
        <dbReference type="SMART" id="SM00451"/>
    </source>
</evidence>
<feature type="domain" description="U1-type" evidence="3">
    <location>
        <begin position="115"/>
        <end position="149"/>
    </location>
</feature>
<organism evidence="4 5">
    <name type="scientific">Lactuca sativa</name>
    <name type="common">Garden lettuce</name>
    <dbReference type="NCBI Taxonomy" id="4236"/>
    <lineage>
        <taxon>Eukaryota</taxon>
        <taxon>Viridiplantae</taxon>
        <taxon>Streptophyta</taxon>
        <taxon>Embryophyta</taxon>
        <taxon>Tracheophyta</taxon>
        <taxon>Spermatophyta</taxon>
        <taxon>Magnoliopsida</taxon>
        <taxon>eudicotyledons</taxon>
        <taxon>Gunneridae</taxon>
        <taxon>Pentapetalae</taxon>
        <taxon>asterids</taxon>
        <taxon>campanulids</taxon>
        <taxon>Asterales</taxon>
        <taxon>Asteraceae</taxon>
        <taxon>Cichorioideae</taxon>
        <taxon>Cichorieae</taxon>
        <taxon>Lactucinae</taxon>
        <taxon>Lactuca</taxon>
    </lineage>
</organism>
<comment type="caution">
    <text evidence="4">The sequence shown here is derived from an EMBL/GenBank/DDBJ whole genome shotgun (WGS) entry which is preliminary data.</text>
</comment>
<name>A0A9R1X6G7_LACSA</name>
<feature type="region of interest" description="Disordered" evidence="1">
    <location>
        <begin position="86"/>
        <end position="106"/>
    </location>
</feature>
<feature type="domain" description="C2H2-type" evidence="2">
    <location>
        <begin position="167"/>
        <end position="191"/>
    </location>
</feature>
<dbReference type="PANTHER" id="PTHR47487:SF22">
    <property type="entry name" value="ZINC FINGER HOMEOBOX PROTEIN 4-LIKE ISOFORM X1"/>
    <property type="match status" value="1"/>
</dbReference>
<dbReference type="AlphaFoldDB" id="A0A9R1X6G7"/>
<dbReference type="InterPro" id="IPR013087">
    <property type="entry name" value="Znf_C2H2_type"/>
</dbReference>
<reference evidence="4 5" key="1">
    <citation type="journal article" date="2017" name="Nat. Commun.">
        <title>Genome assembly with in vitro proximity ligation data and whole-genome triplication in lettuce.</title>
        <authorList>
            <person name="Reyes-Chin-Wo S."/>
            <person name="Wang Z."/>
            <person name="Yang X."/>
            <person name="Kozik A."/>
            <person name="Arikit S."/>
            <person name="Song C."/>
            <person name="Xia L."/>
            <person name="Froenicke L."/>
            <person name="Lavelle D.O."/>
            <person name="Truco M.J."/>
            <person name="Xia R."/>
            <person name="Zhu S."/>
            <person name="Xu C."/>
            <person name="Xu H."/>
            <person name="Xu X."/>
            <person name="Cox K."/>
            <person name="Korf I."/>
            <person name="Meyers B.C."/>
            <person name="Michelmore R.W."/>
        </authorList>
    </citation>
    <scope>NUCLEOTIDE SEQUENCE [LARGE SCALE GENOMIC DNA]</scope>
    <source>
        <strain evidence="5">cv. Salinas</strain>
        <tissue evidence="4">Seedlings</tissue>
    </source>
</reference>
<keyword evidence="5" id="KW-1185">Reference proteome</keyword>
<feature type="domain" description="C2H2-type" evidence="2">
    <location>
        <begin position="248"/>
        <end position="272"/>
    </location>
</feature>
<evidence type="ECO:0000313" key="5">
    <source>
        <dbReference type="Proteomes" id="UP000235145"/>
    </source>
</evidence>
<feature type="domain" description="U1-type" evidence="3">
    <location>
        <begin position="245"/>
        <end position="279"/>
    </location>
</feature>
<feature type="region of interest" description="Disordered" evidence="1">
    <location>
        <begin position="213"/>
        <end position="240"/>
    </location>
</feature>
<dbReference type="EMBL" id="NBSK02000005">
    <property type="protein sequence ID" value="KAJ0202570.1"/>
    <property type="molecule type" value="Genomic_DNA"/>
</dbReference>
<dbReference type="GO" id="GO:0008270">
    <property type="term" value="F:zinc ion binding"/>
    <property type="evidence" value="ECO:0007669"/>
    <property type="project" value="InterPro"/>
</dbReference>
<dbReference type="SUPFAM" id="SSF57667">
    <property type="entry name" value="beta-beta-alpha zinc fingers"/>
    <property type="match status" value="3"/>
</dbReference>
<dbReference type="Pfam" id="PF12874">
    <property type="entry name" value="zf-met"/>
    <property type="match status" value="3"/>
</dbReference>
<dbReference type="Gene3D" id="3.30.160.60">
    <property type="entry name" value="Classic Zinc Finger"/>
    <property type="match status" value="3"/>
</dbReference>
<evidence type="ECO:0008006" key="6">
    <source>
        <dbReference type="Google" id="ProtNLM"/>
    </source>
</evidence>
<protein>
    <recommendedName>
        <fullName evidence="6">C2H2-type domain-containing protein</fullName>
    </recommendedName>
</protein>
<dbReference type="SMART" id="SM00355">
    <property type="entry name" value="ZnF_C2H2"/>
    <property type="match status" value="3"/>
</dbReference>
<evidence type="ECO:0000313" key="4">
    <source>
        <dbReference type="EMBL" id="KAJ0202570.1"/>
    </source>
</evidence>
<gene>
    <name evidence="4" type="ORF">LSAT_V11C500261190</name>
</gene>